<dbReference type="OrthoDB" id="5381604at2"/>
<dbReference type="RefSeq" id="WP_109417849.1">
    <property type="nucleotide sequence ID" value="NZ_QEAS01000022.1"/>
</dbReference>
<dbReference type="CDD" id="cd00146">
    <property type="entry name" value="PKD"/>
    <property type="match status" value="1"/>
</dbReference>
<sequence>MKRLHYIFILLISVVSWAGCKQEDPELGAAPVSDIVKFSFKPSEDNENILIFSNETPGVGRANWDFGNGQKENGQTATGRFATAGDYTVTLTVFTSGGYASASQVVHIANTKSEMLDVPEYNLLTGGAKNQTGKTWVIEKDYPGHMGVGPIEALTPEWWTAGANEKASEGMYDDEMVFNLNNNFEYIYNNHGTTFVNGANAAGLGGTKGSDYTMSYTPPTNMKWSMSEENGKKYLSISGGGFIAYYTGVSKYQVLALSENELYLKVADQATPANAWWLRLVPKGYSRPVVEKPSKALDITDHFDGTGKVKWVAENIDFTPNFDNPGPLSVNASPKVARYIRKAGNDFQYGNLQVTLDYRMDLSQRNKFTVKVLLPGYNNYSEVKPQIALKLQNSLEGGNAWQTQYEIVKPISTYNQWVEVEFDFSAISTVTKYDKIVLQIGGEGHPYPGIFYMDDFELKK</sequence>
<evidence type="ECO:0000313" key="3">
    <source>
        <dbReference type="EMBL" id="PWG78638.1"/>
    </source>
</evidence>
<feature type="domain" description="PKD" evidence="2">
    <location>
        <begin position="64"/>
        <end position="108"/>
    </location>
</feature>
<dbReference type="Proteomes" id="UP000245647">
    <property type="component" value="Unassembled WGS sequence"/>
</dbReference>
<dbReference type="InterPro" id="IPR013783">
    <property type="entry name" value="Ig-like_fold"/>
</dbReference>
<protein>
    <recommendedName>
        <fullName evidence="2">PKD domain-containing protein</fullName>
    </recommendedName>
</protein>
<organism evidence="3 4">
    <name type="scientific">Pararcticibacter amylolyticus</name>
    <dbReference type="NCBI Taxonomy" id="2173175"/>
    <lineage>
        <taxon>Bacteria</taxon>
        <taxon>Pseudomonadati</taxon>
        <taxon>Bacteroidota</taxon>
        <taxon>Sphingobacteriia</taxon>
        <taxon>Sphingobacteriales</taxon>
        <taxon>Sphingobacteriaceae</taxon>
        <taxon>Pararcticibacter</taxon>
    </lineage>
</organism>
<feature type="signal peptide" evidence="1">
    <location>
        <begin position="1"/>
        <end position="18"/>
    </location>
</feature>
<reference evidence="3 4" key="1">
    <citation type="submission" date="2018-04" db="EMBL/GenBank/DDBJ databases">
        <title>Pedobacter chongqingensis sp. nov., isolated from a rottenly hemp rope.</title>
        <authorList>
            <person name="Cai Y."/>
        </authorList>
    </citation>
    <scope>NUCLEOTIDE SEQUENCE [LARGE SCALE GENOMIC DNA]</scope>
    <source>
        <strain evidence="3 4">FJ4-8</strain>
    </source>
</reference>
<dbReference type="PROSITE" id="PS51257">
    <property type="entry name" value="PROKAR_LIPOPROTEIN"/>
    <property type="match status" value="1"/>
</dbReference>
<comment type="caution">
    <text evidence="3">The sequence shown here is derived from an EMBL/GenBank/DDBJ whole genome shotgun (WGS) entry which is preliminary data.</text>
</comment>
<evidence type="ECO:0000259" key="2">
    <source>
        <dbReference type="PROSITE" id="PS50093"/>
    </source>
</evidence>
<keyword evidence="1" id="KW-0732">Signal</keyword>
<dbReference type="InterPro" id="IPR035986">
    <property type="entry name" value="PKD_dom_sf"/>
</dbReference>
<feature type="chain" id="PRO_5015644499" description="PKD domain-containing protein" evidence="1">
    <location>
        <begin position="19"/>
        <end position="460"/>
    </location>
</feature>
<evidence type="ECO:0000313" key="4">
    <source>
        <dbReference type="Proteomes" id="UP000245647"/>
    </source>
</evidence>
<evidence type="ECO:0000256" key="1">
    <source>
        <dbReference type="SAM" id="SignalP"/>
    </source>
</evidence>
<name>A0A2U2PB64_9SPHI</name>
<proteinExistence type="predicted"/>
<gene>
    <name evidence="3" type="ORF">DDR33_21430</name>
</gene>
<keyword evidence="4" id="KW-1185">Reference proteome</keyword>
<dbReference type="Gene3D" id="2.60.120.260">
    <property type="entry name" value="Galactose-binding domain-like"/>
    <property type="match status" value="1"/>
</dbReference>
<dbReference type="SUPFAM" id="SSF49299">
    <property type="entry name" value="PKD domain"/>
    <property type="match status" value="1"/>
</dbReference>
<dbReference type="Pfam" id="PF18911">
    <property type="entry name" value="PKD_4"/>
    <property type="match status" value="1"/>
</dbReference>
<dbReference type="InterPro" id="IPR022409">
    <property type="entry name" value="PKD/Chitinase_dom"/>
</dbReference>
<dbReference type="Gene3D" id="2.60.40.10">
    <property type="entry name" value="Immunoglobulins"/>
    <property type="match status" value="1"/>
</dbReference>
<dbReference type="AlphaFoldDB" id="A0A2U2PB64"/>
<dbReference type="InterPro" id="IPR000601">
    <property type="entry name" value="PKD_dom"/>
</dbReference>
<dbReference type="PROSITE" id="PS50093">
    <property type="entry name" value="PKD"/>
    <property type="match status" value="1"/>
</dbReference>
<dbReference type="EMBL" id="QEAS01000022">
    <property type="protein sequence ID" value="PWG78638.1"/>
    <property type="molecule type" value="Genomic_DNA"/>
</dbReference>
<accession>A0A2U2PB64</accession>
<dbReference type="SMART" id="SM00089">
    <property type="entry name" value="PKD"/>
    <property type="match status" value="1"/>
</dbReference>